<keyword evidence="2" id="KW-0158">Chromosome</keyword>
<feature type="compositionally biased region" description="Polar residues" evidence="6">
    <location>
        <begin position="7"/>
        <end position="38"/>
    </location>
</feature>
<evidence type="ECO:0000256" key="1">
    <source>
        <dbReference type="ARBA" id="ARBA00004584"/>
    </source>
</evidence>
<evidence type="ECO:0000256" key="4">
    <source>
        <dbReference type="ARBA" id="ARBA00023328"/>
    </source>
</evidence>
<feature type="coiled-coil region" evidence="5">
    <location>
        <begin position="413"/>
        <end position="458"/>
    </location>
</feature>
<dbReference type="InterPro" id="IPR038273">
    <property type="entry name" value="Ndc80_sf"/>
</dbReference>
<dbReference type="AlphaFoldDB" id="F2DU06"/>
<keyword evidence="3 5" id="KW-0175">Coiled coil</keyword>
<feature type="coiled-coil region" evidence="5">
    <location>
        <begin position="278"/>
        <end position="367"/>
    </location>
</feature>
<protein>
    <submittedName>
        <fullName evidence="7">Predicted protein</fullName>
    </submittedName>
</protein>
<evidence type="ECO:0000256" key="5">
    <source>
        <dbReference type="SAM" id="Coils"/>
    </source>
</evidence>
<evidence type="ECO:0000256" key="2">
    <source>
        <dbReference type="ARBA" id="ARBA00022454"/>
    </source>
</evidence>
<reference evidence="7" key="1">
    <citation type="journal article" date="2011" name="Plant Physiol.">
        <title>Comprehensive sequence analysis of 24,783 barley full-length cDNAs derived from 12 clone libraries.</title>
        <authorList>
            <person name="Matsumoto T."/>
            <person name="Tanaka T."/>
            <person name="Sakai H."/>
            <person name="Amano N."/>
            <person name="Kanamori H."/>
            <person name="Kurita K."/>
            <person name="Kikuta A."/>
            <person name="Kamiya K."/>
            <person name="Yamamoto M."/>
            <person name="Ikawa H."/>
            <person name="Fujii N."/>
            <person name="Hori K."/>
            <person name="Itoh T."/>
            <person name="Sato K."/>
        </authorList>
    </citation>
    <scope>NUCLEOTIDE SEQUENCE</scope>
    <source>
        <tissue evidence="7">Shoot and root</tissue>
    </source>
</reference>
<dbReference type="InterPro" id="IPR005550">
    <property type="entry name" value="Kinetochore_Ndc80"/>
</dbReference>
<evidence type="ECO:0000313" key="7">
    <source>
        <dbReference type="EMBL" id="BAJ98577.1"/>
    </source>
</evidence>
<comment type="subcellular location">
    <subcellularLocation>
        <location evidence="1">Chromosome</location>
        <location evidence="1">Centromere</location>
    </subcellularLocation>
</comment>
<dbReference type="GO" id="GO:0051315">
    <property type="term" value="P:attachment of mitotic spindle microtubules to kinetochore"/>
    <property type="evidence" value="ECO:0007669"/>
    <property type="project" value="InterPro"/>
</dbReference>
<dbReference type="GO" id="GO:0031262">
    <property type="term" value="C:Ndc80 complex"/>
    <property type="evidence" value="ECO:0007669"/>
    <property type="project" value="InterPro"/>
</dbReference>
<feature type="region of interest" description="Disordered" evidence="6">
    <location>
        <begin position="1"/>
        <end position="52"/>
    </location>
</feature>
<dbReference type="PANTHER" id="PTHR10643:SF2">
    <property type="entry name" value="KINETOCHORE PROTEIN NDC80 HOMOLOG"/>
    <property type="match status" value="1"/>
</dbReference>
<name>F2DU06_HORVV</name>
<keyword evidence="4" id="KW-0137">Centromere</keyword>
<proteinExistence type="evidence at transcript level"/>
<evidence type="ECO:0000256" key="6">
    <source>
        <dbReference type="SAM" id="MobiDB-lite"/>
    </source>
</evidence>
<feature type="region of interest" description="Disordered" evidence="6">
    <location>
        <begin position="161"/>
        <end position="184"/>
    </location>
</feature>
<dbReference type="PANTHER" id="PTHR10643">
    <property type="entry name" value="KINETOCHORE PROTEIN NDC80"/>
    <property type="match status" value="1"/>
</dbReference>
<sequence length="671" mass="77164">MHHRPSQIPQVSQIPRRSSSAEPPLVTPTSTMQHHSQNYPPPAASSGASSSQMNWQPANLALQNMNMIRESMTNRQSSIGRASSVSRASMVKPNDPSKNVNAFELAQSISFTLQTFQLDYSPKVLLNPNTSTFYSVFEYLVQVLGFNNVWNVAYLTTQQQANNNGSNKSGGMSSSQPQNQAQNNAALNKQRTELIIFFLNFFEYPSIPKPSVFSTMTTPKNWISMLQILFYLSNIVKFLSLINVTKIIYHEEKNREFINMFLKNIFARTATVPDFVNSEEFKQQKQEALNEFRDKLEKNLNWDQIMAEKEELTKQFEQLHAGKNELEDLQKEEERLKREMEAEEAGLKKRQEKIDEMKKKLAASRKEQVGLVEKLRVSQEENAAKEREYEKQAASEILKQELPKLHKHVLHELDTLENAVFDLDNKQAELQDKYATINDQLKSKIAEANDLVTRIRTDSLIDVSGLKGIDASLDFGRTKLMPLGEYKDSIHKVRKDFNDKICRLPQKTSEAKEQKNAVACKLETAKAKSVQLELETKKFDAQLNDLKKKSENALTDAKLKVSQTKNEQLLKERELKAKEEEAAAQMLKMKNNKEAQEKILKEYDAKTDEIAEEFAEEYIKLLSYKDDKERDFNLFKQTELARTKEIVKERKERNEETRKRLLAAGFNVKTA</sequence>
<evidence type="ECO:0000256" key="3">
    <source>
        <dbReference type="ARBA" id="ARBA00023054"/>
    </source>
</evidence>
<dbReference type="EMBL" id="AK367374">
    <property type="protein sequence ID" value="BAJ98577.1"/>
    <property type="molecule type" value="mRNA"/>
</dbReference>
<dbReference type="Gene3D" id="1.10.418.30">
    <property type="entry name" value="Ncd80 complex, Ncd80 subunit"/>
    <property type="match status" value="1"/>
</dbReference>
<feature type="coiled-coil region" evidence="5">
    <location>
        <begin position="529"/>
        <end position="606"/>
    </location>
</feature>
<organism evidence="7">
    <name type="scientific">Hordeum vulgare subsp. vulgare</name>
    <name type="common">Domesticated barley</name>
    <dbReference type="NCBI Taxonomy" id="112509"/>
    <lineage>
        <taxon>Eukaryota</taxon>
        <taxon>Viridiplantae</taxon>
        <taxon>Streptophyta</taxon>
        <taxon>Embryophyta</taxon>
        <taxon>Tracheophyta</taxon>
        <taxon>Spermatophyta</taxon>
        <taxon>Magnoliopsida</taxon>
        <taxon>Liliopsida</taxon>
        <taxon>Poales</taxon>
        <taxon>Poaceae</taxon>
        <taxon>BOP clade</taxon>
        <taxon>Pooideae</taxon>
        <taxon>Triticodae</taxon>
        <taxon>Triticeae</taxon>
        <taxon>Hordeinae</taxon>
        <taxon>Hordeum</taxon>
    </lineage>
</organism>
<accession>F2DU06</accession>